<dbReference type="AlphaFoldDB" id="A0A0D2LUT4"/>
<reference evidence="1 2" key="1">
    <citation type="journal article" date="2013" name="BMC Genomics">
        <title>Reconstruction of the lipid metabolism for the microalga Monoraphidium neglectum from its genome sequence reveals characteristics suitable for biofuel production.</title>
        <authorList>
            <person name="Bogen C."/>
            <person name="Al-Dilaimi A."/>
            <person name="Albersmeier A."/>
            <person name="Wichmann J."/>
            <person name="Grundmann M."/>
            <person name="Rupp O."/>
            <person name="Lauersen K.J."/>
            <person name="Blifernez-Klassen O."/>
            <person name="Kalinowski J."/>
            <person name="Goesmann A."/>
            <person name="Mussgnug J.H."/>
            <person name="Kruse O."/>
        </authorList>
    </citation>
    <scope>NUCLEOTIDE SEQUENCE [LARGE SCALE GENOMIC DNA]</scope>
    <source>
        <strain evidence="1 2">SAG 48.87</strain>
    </source>
</reference>
<evidence type="ECO:0000313" key="2">
    <source>
        <dbReference type="Proteomes" id="UP000054498"/>
    </source>
</evidence>
<evidence type="ECO:0000313" key="1">
    <source>
        <dbReference type="EMBL" id="KIY93386.1"/>
    </source>
</evidence>
<keyword evidence="2" id="KW-1185">Reference proteome</keyword>
<dbReference type="KEGG" id="mng:MNEG_14576"/>
<dbReference type="OrthoDB" id="10682277at2759"/>
<sequence length="212" mass="22181">MRRVLAAAAAEAGVPHLTRLAAVCLLGRLQDTTASDLESLMGQPDLVAACLLSAPSLEDTEAVVELLQPRLTADAATHAASALRRVAGHLPDARLLELASDLLATVGLKTAAWQVVVVMLVERGTDEALELVYSEMRRPDLSASMRVGVLKATSQAGLCRVPEVAAFWEGCATSKDKQVATAVIELAPAPELAGSQALAAWWAGIVLRGLEG</sequence>
<dbReference type="EMBL" id="KK104811">
    <property type="protein sequence ID" value="KIY93386.1"/>
    <property type="molecule type" value="Genomic_DNA"/>
</dbReference>
<protein>
    <submittedName>
        <fullName evidence="1">Uncharacterized protein</fullName>
    </submittedName>
</protein>
<proteinExistence type="predicted"/>
<gene>
    <name evidence="1" type="ORF">MNEG_14576</name>
</gene>
<accession>A0A0D2LUT4</accession>
<organism evidence="1 2">
    <name type="scientific">Monoraphidium neglectum</name>
    <dbReference type="NCBI Taxonomy" id="145388"/>
    <lineage>
        <taxon>Eukaryota</taxon>
        <taxon>Viridiplantae</taxon>
        <taxon>Chlorophyta</taxon>
        <taxon>core chlorophytes</taxon>
        <taxon>Chlorophyceae</taxon>
        <taxon>CS clade</taxon>
        <taxon>Sphaeropleales</taxon>
        <taxon>Selenastraceae</taxon>
        <taxon>Monoraphidium</taxon>
    </lineage>
</organism>
<name>A0A0D2LUT4_9CHLO</name>
<dbReference type="Proteomes" id="UP000054498">
    <property type="component" value="Unassembled WGS sequence"/>
</dbReference>
<dbReference type="GeneID" id="25732152"/>
<dbReference type="RefSeq" id="XP_013892406.1">
    <property type="nucleotide sequence ID" value="XM_014036952.1"/>
</dbReference>